<dbReference type="EMBL" id="GEDC01024461">
    <property type="protein sequence ID" value="JAS12837.1"/>
    <property type="molecule type" value="Transcribed_RNA"/>
</dbReference>
<accession>A0A1B6CH64</accession>
<evidence type="ECO:0000313" key="2">
    <source>
        <dbReference type="EMBL" id="JAS12837.1"/>
    </source>
</evidence>
<reference evidence="2" key="1">
    <citation type="submission" date="2015-12" db="EMBL/GenBank/DDBJ databases">
        <title>De novo transcriptome assembly of four potential Pierce s Disease insect vectors from Arizona vineyards.</title>
        <authorList>
            <person name="Tassone E.E."/>
        </authorList>
    </citation>
    <scope>NUCLEOTIDE SEQUENCE</scope>
</reference>
<gene>
    <name evidence="2" type="ORF">g.23844</name>
</gene>
<organism evidence="2">
    <name type="scientific">Clastoptera arizonana</name>
    <name type="common">Arizona spittle bug</name>
    <dbReference type="NCBI Taxonomy" id="38151"/>
    <lineage>
        <taxon>Eukaryota</taxon>
        <taxon>Metazoa</taxon>
        <taxon>Ecdysozoa</taxon>
        <taxon>Arthropoda</taxon>
        <taxon>Hexapoda</taxon>
        <taxon>Insecta</taxon>
        <taxon>Pterygota</taxon>
        <taxon>Neoptera</taxon>
        <taxon>Paraneoptera</taxon>
        <taxon>Hemiptera</taxon>
        <taxon>Auchenorrhyncha</taxon>
        <taxon>Cercopoidea</taxon>
        <taxon>Clastopteridae</taxon>
        <taxon>Clastoptera</taxon>
    </lineage>
</organism>
<name>A0A1B6CH64_9HEMI</name>
<sequence length="258" mass="28540">STVSSPNLPAKGSTFFANSHNQIRQQKLGISLNEQNNRNNRLELIPNGMKKSLSDTKDLKLFISKEGNCNLYNSQREPSDVTLGRVLTEDDKRALRLMDEDSESYGKSNSMPAGDAKKRLFKGSQSSYELGKSESVNSVTEFPIHPLDSDGVNISYGGTTKLRQIRPIKSRNGSNSNMTSPSSSTSSLVNCEDRLNLIFPSNKNIELKIIESQDTLQSNLDRFKMLDENVDNNNVESPSGGKMLIKSQVPTKQSGLFT</sequence>
<proteinExistence type="predicted"/>
<dbReference type="AlphaFoldDB" id="A0A1B6CH64"/>
<protein>
    <submittedName>
        <fullName evidence="2">Uncharacterized protein</fullName>
    </submittedName>
</protein>
<evidence type="ECO:0000256" key="1">
    <source>
        <dbReference type="SAM" id="MobiDB-lite"/>
    </source>
</evidence>
<feature type="region of interest" description="Disordered" evidence="1">
    <location>
        <begin position="235"/>
        <end position="258"/>
    </location>
</feature>
<feature type="non-terminal residue" evidence="2">
    <location>
        <position position="1"/>
    </location>
</feature>
<feature type="compositionally biased region" description="Polar residues" evidence="1">
    <location>
        <begin position="248"/>
        <end position="258"/>
    </location>
</feature>